<reference evidence="2" key="1">
    <citation type="journal article" date="2019" name="Int. J. Syst. Evol. Microbiol.">
        <title>The Global Catalogue of Microorganisms (GCM) 10K type strain sequencing project: providing services to taxonomists for standard genome sequencing and annotation.</title>
        <authorList>
            <consortium name="The Broad Institute Genomics Platform"/>
            <consortium name="The Broad Institute Genome Sequencing Center for Infectious Disease"/>
            <person name="Wu L."/>
            <person name="Ma J."/>
        </authorList>
    </citation>
    <scope>NUCLEOTIDE SEQUENCE [LARGE SCALE GENOMIC DNA]</scope>
    <source>
        <strain evidence="2">CCUG 62952</strain>
    </source>
</reference>
<dbReference type="RefSeq" id="WP_386408382.1">
    <property type="nucleotide sequence ID" value="NZ_JBHTJH010000017.1"/>
</dbReference>
<name>A0ABW3CZB0_9FLAO</name>
<dbReference type="InterPro" id="IPR045865">
    <property type="entry name" value="ACT-like_dom_sf"/>
</dbReference>
<evidence type="ECO:0000313" key="1">
    <source>
        <dbReference type="EMBL" id="MFD0862856.1"/>
    </source>
</evidence>
<keyword evidence="1" id="KW-0808">Transferase</keyword>
<dbReference type="Proteomes" id="UP001596978">
    <property type="component" value="Unassembled WGS sequence"/>
</dbReference>
<comment type="caution">
    <text evidence="1">The sequence shown here is derived from an EMBL/GenBank/DDBJ whole genome shotgun (WGS) entry which is preliminary data.</text>
</comment>
<proteinExistence type="predicted"/>
<keyword evidence="1" id="KW-0418">Kinase</keyword>
<evidence type="ECO:0000313" key="2">
    <source>
        <dbReference type="Proteomes" id="UP001596978"/>
    </source>
</evidence>
<dbReference type="SUPFAM" id="SSF55021">
    <property type="entry name" value="ACT-like"/>
    <property type="match status" value="1"/>
</dbReference>
<accession>A0ABW3CZB0</accession>
<keyword evidence="2" id="KW-1185">Reference proteome</keyword>
<gene>
    <name evidence="1" type="ORF">ACFQ1M_11640</name>
</gene>
<dbReference type="GO" id="GO:0016301">
    <property type="term" value="F:kinase activity"/>
    <property type="evidence" value="ECO:0007669"/>
    <property type="project" value="UniProtKB-KW"/>
</dbReference>
<dbReference type="Gene3D" id="3.30.2130.10">
    <property type="entry name" value="VC0802-like"/>
    <property type="match status" value="1"/>
</dbReference>
<organism evidence="1 2">
    <name type="scientific">Sungkyunkwania multivorans</name>
    <dbReference type="NCBI Taxonomy" id="1173618"/>
    <lineage>
        <taxon>Bacteria</taxon>
        <taxon>Pseudomonadati</taxon>
        <taxon>Bacteroidota</taxon>
        <taxon>Flavobacteriia</taxon>
        <taxon>Flavobacteriales</taxon>
        <taxon>Flavobacteriaceae</taxon>
        <taxon>Sungkyunkwania</taxon>
    </lineage>
</organism>
<protein>
    <submittedName>
        <fullName evidence="1">Aspartate kinase</fullName>
    </submittedName>
</protein>
<dbReference type="EMBL" id="JBHTJH010000017">
    <property type="protein sequence ID" value="MFD0862856.1"/>
    <property type="molecule type" value="Genomic_DNA"/>
</dbReference>
<sequence length="219" mass="24887">MKTISSVVEEYIKSKPFLLSALSQGIINLTSLSRVIKPEIEQQLGKEVRNGAIVMALKRLSGELEFRATHKIIKTLKNIGEITVRSSLNDYTFKVSETLLQNMAALIAKIEDNKNAFYTSSRGVNETNIVVSQNIAHHVEALFNREKLIEKQENLSSITVRLPKENVSIPGIYYFIFQRLSWEGVNIFEVISTSYEFTILVSEEQVDKAFKTIKDLKML</sequence>